<dbReference type="EnsemblPlants" id="Bo4g104790.1">
    <property type="protein sequence ID" value="Bo4g104790.1"/>
    <property type="gene ID" value="Bo4g104790"/>
</dbReference>
<evidence type="ECO:0000313" key="1">
    <source>
        <dbReference type="EnsemblPlants" id="Bo4g104790.1"/>
    </source>
</evidence>
<keyword evidence="2" id="KW-1185">Reference proteome</keyword>
<dbReference type="Proteomes" id="UP000032141">
    <property type="component" value="Chromosome C4"/>
</dbReference>
<evidence type="ECO:0000313" key="2">
    <source>
        <dbReference type="Proteomes" id="UP000032141"/>
    </source>
</evidence>
<reference evidence="1" key="2">
    <citation type="submission" date="2015-03" db="UniProtKB">
        <authorList>
            <consortium name="EnsemblPlants"/>
        </authorList>
    </citation>
    <scope>IDENTIFICATION</scope>
</reference>
<protein>
    <submittedName>
        <fullName evidence="1">Uncharacterized protein</fullName>
    </submittedName>
</protein>
<organism evidence="1 2">
    <name type="scientific">Brassica oleracea var. oleracea</name>
    <dbReference type="NCBI Taxonomy" id="109376"/>
    <lineage>
        <taxon>Eukaryota</taxon>
        <taxon>Viridiplantae</taxon>
        <taxon>Streptophyta</taxon>
        <taxon>Embryophyta</taxon>
        <taxon>Tracheophyta</taxon>
        <taxon>Spermatophyta</taxon>
        <taxon>Magnoliopsida</taxon>
        <taxon>eudicotyledons</taxon>
        <taxon>Gunneridae</taxon>
        <taxon>Pentapetalae</taxon>
        <taxon>rosids</taxon>
        <taxon>malvids</taxon>
        <taxon>Brassicales</taxon>
        <taxon>Brassicaceae</taxon>
        <taxon>Brassiceae</taxon>
        <taxon>Brassica</taxon>
    </lineage>
</organism>
<name>A0A0D3BWK9_BRAOL</name>
<dbReference type="AlphaFoldDB" id="A0A0D3BWK9"/>
<dbReference type="HOGENOM" id="CLU_2501044_0_0_1"/>
<sequence>MVKVVAVVYPLNHKARPNQCAIDVEWGTIGLRYEGLPNIFVTSIKESLKGRNPETHLVCKDGKNNFEHDQDDLMEYETYDFLKESS</sequence>
<dbReference type="Gramene" id="Bo4g104790.1">
    <property type="protein sequence ID" value="Bo4g104790.1"/>
    <property type="gene ID" value="Bo4g104790"/>
</dbReference>
<proteinExistence type="predicted"/>
<reference evidence="1 2" key="1">
    <citation type="journal article" date="2014" name="Genome Biol.">
        <title>Transcriptome and methylome profiling reveals relics of genome dominance in the mesopolyploid Brassica oleracea.</title>
        <authorList>
            <person name="Parkin I.A."/>
            <person name="Koh C."/>
            <person name="Tang H."/>
            <person name="Robinson S.J."/>
            <person name="Kagale S."/>
            <person name="Clarke W.E."/>
            <person name="Town C.D."/>
            <person name="Nixon J."/>
            <person name="Krishnakumar V."/>
            <person name="Bidwell S.L."/>
            <person name="Denoeud F."/>
            <person name="Belcram H."/>
            <person name="Links M.G."/>
            <person name="Just J."/>
            <person name="Clarke C."/>
            <person name="Bender T."/>
            <person name="Huebert T."/>
            <person name="Mason A.S."/>
            <person name="Pires J.C."/>
            <person name="Barker G."/>
            <person name="Moore J."/>
            <person name="Walley P.G."/>
            <person name="Manoli S."/>
            <person name="Batley J."/>
            <person name="Edwards D."/>
            <person name="Nelson M.N."/>
            <person name="Wang X."/>
            <person name="Paterson A.H."/>
            <person name="King G."/>
            <person name="Bancroft I."/>
            <person name="Chalhoub B."/>
            <person name="Sharpe A.G."/>
        </authorList>
    </citation>
    <scope>NUCLEOTIDE SEQUENCE</scope>
    <source>
        <strain evidence="1 2">cv. TO1000</strain>
    </source>
</reference>
<accession>A0A0D3BWK9</accession>